<dbReference type="Gene3D" id="1.10.10.10">
    <property type="entry name" value="Winged helix-like DNA-binding domain superfamily/Winged helix DNA-binding domain"/>
    <property type="match status" value="1"/>
</dbReference>
<dbReference type="PRINTS" id="PR00035">
    <property type="entry name" value="HTHGNTR"/>
</dbReference>
<keyword evidence="6" id="KW-1185">Reference proteome</keyword>
<protein>
    <submittedName>
        <fullName evidence="5">DNA-binding transcriptional regulator, GntR family</fullName>
    </submittedName>
</protein>
<dbReference type="PANTHER" id="PTHR44846">
    <property type="entry name" value="MANNOSYL-D-GLYCERATE TRANSPORT/METABOLISM SYSTEM REPRESSOR MNGR-RELATED"/>
    <property type="match status" value="1"/>
</dbReference>
<dbReference type="Gene3D" id="3.40.1410.10">
    <property type="entry name" value="Chorismate lyase-like"/>
    <property type="match status" value="1"/>
</dbReference>
<evidence type="ECO:0000313" key="6">
    <source>
        <dbReference type="Proteomes" id="UP000183031"/>
    </source>
</evidence>
<comment type="caution">
    <text evidence="5">The sequence shown here is derived from an EMBL/GenBank/DDBJ whole genome shotgun (WGS) entry which is preliminary data.</text>
</comment>
<feature type="domain" description="HTH gntR-type" evidence="4">
    <location>
        <begin position="23"/>
        <end position="91"/>
    </location>
</feature>
<dbReference type="Pfam" id="PF00392">
    <property type="entry name" value="GntR"/>
    <property type="match status" value="1"/>
</dbReference>
<dbReference type="SUPFAM" id="SSF46785">
    <property type="entry name" value="Winged helix' DNA-binding domain"/>
    <property type="match status" value="1"/>
</dbReference>
<evidence type="ECO:0000313" key="5">
    <source>
        <dbReference type="EMBL" id="SCX76417.1"/>
    </source>
</evidence>
<evidence type="ECO:0000256" key="1">
    <source>
        <dbReference type="ARBA" id="ARBA00023015"/>
    </source>
</evidence>
<dbReference type="PANTHER" id="PTHR44846:SF1">
    <property type="entry name" value="MANNOSYL-D-GLYCERATE TRANSPORT_METABOLISM SYSTEM REPRESSOR MNGR-RELATED"/>
    <property type="match status" value="1"/>
</dbReference>
<dbReference type="SMART" id="SM00345">
    <property type="entry name" value="HTH_GNTR"/>
    <property type="match status" value="1"/>
</dbReference>
<evidence type="ECO:0000259" key="4">
    <source>
        <dbReference type="PROSITE" id="PS50949"/>
    </source>
</evidence>
<evidence type="ECO:0000256" key="3">
    <source>
        <dbReference type="ARBA" id="ARBA00023163"/>
    </source>
</evidence>
<keyword evidence="1" id="KW-0805">Transcription regulation</keyword>
<dbReference type="SUPFAM" id="SSF64288">
    <property type="entry name" value="Chorismate lyase-like"/>
    <property type="match status" value="1"/>
</dbReference>
<name>A0A1G5AEY4_9GAMM</name>
<dbReference type="InterPro" id="IPR011663">
    <property type="entry name" value="UTRA"/>
</dbReference>
<dbReference type="CDD" id="cd07377">
    <property type="entry name" value="WHTH_GntR"/>
    <property type="match status" value="1"/>
</dbReference>
<organism evidence="5 6">
    <name type="scientific">Serratia nematodiphila</name>
    <dbReference type="NCBI Taxonomy" id="458197"/>
    <lineage>
        <taxon>Bacteria</taxon>
        <taxon>Pseudomonadati</taxon>
        <taxon>Pseudomonadota</taxon>
        <taxon>Gammaproteobacteria</taxon>
        <taxon>Enterobacterales</taxon>
        <taxon>Yersiniaceae</taxon>
        <taxon>Serratia</taxon>
    </lineage>
</organism>
<keyword evidence="3" id="KW-0804">Transcription</keyword>
<dbReference type="Proteomes" id="UP000183031">
    <property type="component" value="Unassembled WGS sequence"/>
</dbReference>
<dbReference type="Pfam" id="PF07702">
    <property type="entry name" value="UTRA"/>
    <property type="match status" value="1"/>
</dbReference>
<dbReference type="SMART" id="SM00866">
    <property type="entry name" value="UTRA"/>
    <property type="match status" value="1"/>
</dbReference>
<keyword evidence="2 5" id="KW-0238">DNA-binding</keyword>
<gene>
    <name evidence="5" type="ORF">SAMN02927935_00012</name>
</gene>
<dbReference type="RefSeq" id="WP_033633285.1">
    <property type="nucleotide sequence ID" value="NZ_CBCSIN010000001.1"/>
</dbReference>
<reference evidence="5 6" key="1">
    <citation type="submission" date="2016-10" db="EMBL/GenBank/DDBJ databases">
        <authorList>
            <person name="Varghese N."/>
            <person name="Submissions S."/>
        </authorList>
    </citation>
    <scope>NUCLEOTIDE SEQUENCE [LARGE SCALE GENOMIC DNA]</scope>
    <source>
        <strain evidence="5 6">CGMCC 1.6853</strain>
    </source>
</reference>
<evidence type="ECO:0000256" key="2">
    <source>
        <dbReference type="ARBA" id="ARBA00023125"/>
    </source>
</evidence>
<sequence length="254" mass="28710">MSKEINQRLLEKLLQDLASAGAMPLYLRFNASVRQAIEQGLLSAGHFLPSERLFTEQLGISRITVRKALACLEQDGIIGRSRGYGTFIQPQRPAPKLRYSLADIKGFSREAAQQGRQPDTQWISRERVPASAALAERLQLAVGAPIYQLKRIHFIDRRPMSVAVSYVVAAAIANIDEIGISLYDYFRRNNVEMGSLRSQVSAAMADDDIRRTLQLSEPMPLLIVRQTLFDHRKKPVEYSESFCRSDMYEFTSES</sequence>
<dbReference type="GO" id="GO:0003677">
    <property type="term" value="F:DNA binding"/>
    <property type="evidence" value="ECO:0007669"/>
    <property type="project" value="UniProtKB-KW"/>
</dbReference>
<accession>A0A1G5AEY4</accession>
<dbReference type="InterPro" id="IPR050679">
    <property type="entry name" value="Bact_HTH_transcr_reg"/>
</dbReference>
<dbReference type="InterPro" id="IPR028978">
    <property type="entry name" value="Chorismate_lyase_/UTRA_dom_sf"/>
</dbReference>
<proteinExistence type="predicted"/>
<dbReference type="InterPro" id="IPR036388">
    <property type="entry name" value="WH-like_DNA-bd_sf"/>
</dbReference>
<dbReference type="EMBL" id="FMUT01000002">
    <property type="protein sequence ID" value="SCX76417.1"/>
    <property type="molecule type" value="Genomic_DNA"/>
</dbReference>
<dbReference type="InterPro" id="IPR000524">
    <property type="entry name" value="Tscrpt_reg_HTH_GntR"/>
</dbReference>
<dbReference type="PROSITE" id="PS50949">
    <property type="entry name" value="HTH_GNTR"/>
    <property type="match status" value="1"/>
</dbReference>
<dbReference type="InterPro" id="IPR036390">
    <property type="entry name" value="WH_DNA-bd_sf"/>
</dbReference>